<dbReference type="PROSITE" id="PS50102">
    <property type="entry name" value="RRM"/>
    <property type="match status" value="2"/>
</dbReference>
<dbReference type="SMART" id="SM00360">
    <property type="entry name" value="RRM"/>
    <property type="match status" value="3"/>
</dbReference>
<feature type="domain" description="RRM" evidence="5">
    <location>
        <begin position="182"/>
        <end position="273"/>
    </location>
</feature>
<dbReference type="InterPro" id="IPR000504">
    <property type="entry name" value="RRM_dom"/>
</dbReference>
<dbReference type="AlphaFoldDB" id="A0AAE0BXM0"/>
<evidence type="ECO:0000256" key="3">
    <source>
        <dbReference type="ARBA" id="ARBA00023187"/>
    </source>
</evidence>
<keyword evidence="3" id="KW-0508">mRNA splicing</keyword>
<dbReference type="SMART" id="SM00361">
    <property type="entry name" value="RRM_1"/>
    <property type="match status" value="1"/>
</dbReference>
<dbReference type="InterPro" id="IPR003954">
    <property type="entry name" value="RRM_euk-type"/>
</dbReference>
<reference evidence="6 7" key="1">
    <citation type="journal article" date="2015" name="Genome Biol. Evol.">
        <title>Comparative Genomics of a Bacterivorous Green Alga Reveals Evolutionary Causalities and Consequences of Phago-Mixotrophic Mode of Nutrition.</title>
        <authorList>
            <person name="Burns J.A."/>
            <person name="Paasch A."/>
            <person name="Narechania A."/>
            <person name="Kim E."/>
        </authorList>
    </citation>
    <scope>NUCLEOTIDE SEQUENCE [LARGE SCALE GENOMIC DNA]</scope>
    <source>
        <strain evidence="6 7">PLY_AMNH</strain>
    </source>
</reference>
<dbReference type="EMBL" id="LGRX02032667">
    <property type="protein sequence ID" value="KAK3243750.1"/>
    <property type="molecule type" value="Genomic_DNA"/>
</dbReference>
<gene>
    <name evidence="6" type="ORF">CYMTET_46616</name>
</gene>
<keyword evidence="2 4" id="KW-0694">RNA-binding</keyword>
<evidence type="ECO:0000256" key="1">
    <source>
        <dbReference type="ARBA" id="ARBA00022664"/>
    </source>
</evidence>
<feature type="domain" description="RRM" evidence="5">
    <location>
        <begin position="34"/>
        <end position="117"/>
    </location>
</feature>
<evidence type="ECO:0000256" key="4">
    <source>
        <dbReference type="PROSITE-ProRule" id="PRU00176"/>
    </source>
</evidence>
<proteinExistence type="predicted"/>
<keyword evidence="1" id="KW-0507">mRNA processing</keyword>
<dbReference type="GO" id="GO:0008380">
    <property type="term" value="P:RNA splicing"/>
    <property type="evidence" value="ECO:0007669"/>
    <property type="project" value="UniProtKB-KW"/>
</dbReference>
<keyword evidence="7" id="KW-1185">Reference proteome</keyword>
<dbReference type="Pfam" id="PF00076">
    <property type="entry name" value="RRM_1"/>
    <property type="match status" value="1"/>
</dbReference>
<dbReference type="Gene3D" id="3.30.70.330">
    <property type="match status" value="3"/>
</dbReference>
<dbReference type="CDD" id="cd12254">
    <property type="entry name" value="RRM_hnRNPH_ESRPs_RBM12_like"/>
    <property type="match status" value="1"/>
</dbReference>
<dbReference type="InterPro" id="IPR035979">
    <property type="entry name" value="RBD_domain_sf"/>
</dbReference>
<dbReference type="PANTHER" id="PTHR23139">
    <property type="entry name" value="RNA-BINDING PROTEIN"/>
    <property type="match status" value="1"/>
</dbReference>
<evidence type="ECO:0000259" key="5">
    <source>
        <dbReference type="PROSITE" id="PS50102"/>
    </source>
</evidence>
<accession>A0AAE0BXM0</accession>
<dbReference type="SUPFAM" id="SSF54928">
    <property type="entry name" value="RNA-binding domain, RBD"/>
    <property type="match status" value="3"/>
</dbReference>
<evidence type="ECO:0000256" key="2">
    <source>
        <dbReference type="ARBA" id="ARBA00022884"/>
    </source>
</evidence>
<dbReference type="CDD" id="cd12232">
    <property type="entry name" value="RRM3_U2AF65"/>
    <property type="match status" value="1"/>
</dbReference>
<dbReference type="Proteomes" id="UP001190700">
    <property type="component" value="Unassembled WGS sequence"/>
</dbReference>
<dbReference type="GO" id="GO:0003723">
    <property type="term" value="F:RNA binding"/>
    <property type="evidence" value="ECO:0007669"/>
    <property type="project" value="UniProtKB-UniRule"/>
</dbReference>
<protein>
    <recommendedName>
        <fullName evidence="5">RRM domain-containing protein</fullName>
    </recommendedName>
</protein>
<dbReference type="InterPro" id="IPR012677">
    <property type="entry name" value="Nucleotide-bd_a/b_plait_sf"/>
</dbReference>
<sequence length="388" mass="41257">MFQQQQLLAQQWLMSQQQQAAAAAPAAAMNKKQRELYVGNLTVGLVTPLMLKELFNGALAPLVPDSATNPPCINVGLDSTMKFAFVEFRTEELATMGLHLDKVELCGRNINVGRPRGYIDPNTPGYVAGASDLPGPAGMMAGGMVGGMAGMAGMAGAAVNPALMAAANPLLATLTSAAPASTCVYLGNLIKCNELVEASEREEVAEEVKEECSKRGEVLSICIPEPPPDSVAKEESGRVYVKFREQAGAIAAQRALNGRTFGGNKVVASFIPENDYDMADAGAWLDPPPAPAPAEGVIKMRGLPFTAGKQDIVLFFQGFGLEEQGVNIVYGRDGRPSGECYCVFEGEGADIRGALTKHRQTMGTRYVELFPSSKQEMDQARATGVMMM</sequence>
<organism evidence="6 7">
    <name type="scientific">Cymbomonas tetramitiformis</name>
    <dbReference type="NCBI Taxonomy" id="36881"/>
    <lineage>
        <taxon>Eukaryota</taxon>
        <taxon>Viridiplantae</taxon>
        <taxon>Chlorophyta</taxon>
        <taxon>Pyramimonadophyceae</taxon>
        <taxon>Pyramimonadales</taxon>
        <taxon>Pyramimonadaceae</taxon>
        <taxon>Cymbomonas</taxon>
    </lineage>
</organism>
<evidence type="ECO:0000313" key="7">
    <source>
        <dbReference type="Proteomes" id="UP001190700"/>
    </source>
</evidence>
<evidence type="ECO:0000313" key="6">
    <source>
        <dbReference type="EMBL" id="KAK3243750.1"/>
    </source>
</evidence>
<comment type="caution">
    <text evidence="6">The sequence shown here is derived from an EMBL/GenBank/DDBJ whole genome shotgun (WGS) entry which is preliminary data.</text>
</comment>
<name>A0AAE0BXM0_9CHLO</name>
<dbReference type="GO" id="GO:0006397">
    <property type="term" value="P:mRNA processing"/>
    <property type="evidence" value="ECO:0007669"/>
    <property type="project" value="UniProtKB-KW"/>
</dbReference>